<protein>
    <recommendedName>
        <fullName evidence="2">Bacterial Ig-like domain-containing protein</fullName>
    </recommendedName>
</protein>
<comment type="caution">
    <text evidence="3">The sequence shown here is derived from an EMBL/GenBank/DDBJ whole genome shotgun (WGS) entry which is preliminary data.</text>
</comment>
<feature type="region of interest" description="Disordered" evidence="1">
    <location>
        <begin position="1456"/>
        <end position="1493"/>
    </location>
</feature>
<feature type="domain" description="Bacterial Ig-like" evidence="2">
    <location>
        <begin position="1562"/>
        <end position="1656"/>
    </location>
</feature>
<feature type="compositionally biased region" description="Polar residues" evidence="1">
    <location>
        <begin position="1470"/>
        <end position="1493"/>
    </location>
</feature>
<evidence type="ECO:0000259" key="2">
    <source>
        <dbReference type="Pfam" id="PF19077"/>
    </source>
</evidence>
<feature type="region of interest" description="Disordered" evidence="1">
    <location>
        <begin position="154"/>
        <end position="173"/>
    </location>
</feature>
<dbReference type="PATRIC" id="fig|1129367.4.peg.3649"/>
<proteinExistence type="predicted"/>
<feature type="non-terminal residue" evidence="3">
    <location>
        <position position="1737"/>
    </location>
</feature>
<name>A0A0F6A9B1_9GAMM</name>
<dbReference type="Proteomes" id="UP000033434">
    <property type="component" value="Unassembled WGS sequence"/>
</dbReference>
<dbReference type="InterPro" id="IPR044016">
    <property type="entry name" value="Big_13"/>
</dbReference>
<sequence length="1737" mass="171508">MKKLDMTTSILGVMIPSLVAANSSSHIADSYFLPNHEVPSLSSIQVTDSIHFNNKQGNKQNEVFGIAEHKMAQSSNQDDATSATLSFLAGQGLLDSQGMGSTQVNGEVSIAKELAASCQVSFGCTTAYGSQASCQAAPGPGVWFPDTDDCTAAAPDPDINLKGNGQSITSGTTALSASNHTDFGSHQTGGSNFTRTFTIENVIAASTLTLSGSPLVSISASSDFSISSQPGASSLNGVTSTTFVVQLDPTTVGSPNATVTVTSNDPNEGTYTFKVGATVTAANTAPVVDLDTAAGGNNRSSSFNEGGGSVGITNSASVTDAESDTIKTITVSLTNDQDGASEGLNVTGAAQNALNGVSGKSDITLQDTISITGATATLAQVQTFLDAITYNNTSSTPNTTARTVTVVVNDGTDNSVSRTSTVSVANVTSTTSSGASFNTTSGANLNPAILFTSENESLTIAQTAHATGSTADGGGGTDTLNVSDSVDISGLTTLTNFETLEAANNGNLTLSETQHESFTTINGVGTNQFTVSSANGDAVVTGDADIETYVLGAAMTFTLGSASQNVSGSSSNDVINVAALTPTGTLDAGGGTGDTLRLSSGANIAGATVSNTEVLELNSGASVTMTEAQHDSFGSMTAAGTDTITISAATDGLTGNAAIESYVLSVGNTFTLGSAGQNLTGSGNNDTVNVGTLTATGTLAGGSGTDTLSVGNGGSIAGATVSGFENLTLSSGASATFSAAQLSQFSGTVTAAGTETISVSGDGNVSTVAGIENYTIGDDSTNTRTVTVAAAGHSVTATSATDAVTFDVGTLTFTGTLTGENTSADTLSLSNGADISGATISNITNLALATGASVTMTAVQNENFSGSITAGGTETIVISGDGDITTLSGIENYTVGDDSTNTRTINVGATTSVTATSVTDAITFNIAGQSFSGSLTGQATAADIVSASDGANTAGASFSNVGTLSLASGATVTIDAQNVSDFSTAINGAAGTETLNLVSGGTFDFSSTSVTSIETISLGSNSVTSVTIPDNFSSNGGTVTVSNSSGSAINAGVTINASALAGDSLVISATDLTGNDTLTGGDSADTIRPGSGTDSITGNGGNDNFVGSASDLNGDTIADLAVGDMITVTGVTGLTTSNVRFNGNSTLQVDTDATDFAAVEIALTLTNSPGASLDFTVADSGANTVITFIAANDVPVFSSLNGLSTFTENGSAVAIDSDATVADTELDALNGGTGNYNGASLTITRNGGANAQDVFANLSLLGTLTQGNTFTYNGTSVGTVTTNSAGTLVLTFNTSATSAIVDGVIQSISYSNTSDDPPSSVTLNYTFNDGTANSTGTNQAVVNITAQNDAPTDIALSATSINQSATGASTNVGTLSTTDLDSGNVHAYSLVNSGSSASGTCTSNAGNSSFQISSTNLQTQSALSAGDYIVCVQTNDGTTTFQESFTITVVDNVAPNAPSTPDLDAGSDTGGSNTDNVTSDTTPTFSGTAESGSTVRLYSDQSGNTVIGSGTATGGNWQITTSALSATTHAITAKATDASNNESSASSALNVTIDTSAPNAPSTPDLSASSDSGTSNTDNITNDATPTITGTGTTGDTINLSSNLDGNIGSTTVSGGAWSITSSTLQAGSHTISAQSVDNAGNTANSASNLSLTLDTQAPSGQSVALGDTLYSNTEKTAASFSFSNAEVGATYSYTISSSNGGTSATGNGTVTSASQTISNIDLSALNDGTLTLSVTL</sequence>
<gene>
    <name evidence="3" type="ORF">N479_18305</name>
</gene>
<feature type="compositionally biased region" description="Polar residues" evidence="1">
    <location>
        <begin position="163"/>
        <end position="173"/>
    </location>
</feature>
<feature type="domain" description="Bacterial Ig-like" evidence="2">
    <location>
        <begin position="1459"/>
        <end position="1555"/>
    </location>
</feature>
<evidence type="ECO:0000313" key="4">
    <source>
        <dbReference type="Proteomes" id="UP000033434"/>
    </source>
</evidence>
<reference evidence="3 4" key="1">
    <citation type="journal article" date="2015" name="BMC Genomics">
        <title>Genome mining reveals unlocked bioactive potential of marine Gram-negative bacteria.</title>
        <authorList>
            <person name="Machado H."/>
            <person name="Sonnenschein E.C."/>
            <person name="Melchiorsen J."/>
            <person name="Gram L."/>
        </authorList>
    </citation>
    <scope>NUCLEOTIDE SEQUENCE [LARGE SCALE GENOMIC DNA]</scope>
    <source>
        <strain evidence="3 4">S4054</strain>
    </source>
</reference>
<dbReference type="Pfam" id="PF19077">
    <property type="entry name" value="Big_13"/>
    <property type="match status" value="2"/>
</dbReference>
<accession>A0A0F6A9B1</accession>
<feature type="compositionally biased region" description="Low complexity" evidence="1">
    <location>
        <begin position="1580"/>
        <end position="1594"/>
    </location>
</feature>
<feature type="compositionally biased region" description="Polar residues" evidence="1">
    <location>
        <begin position="1554"/>
        <end position="1579"/>
    </location>
</feature>
<organism evidence="3 4">
    <name type="scientific">Pseudoalteromonas luteoviolacea S4054</name>
    <dbReference type="NCBI Taxonomy" id="1129367"/>
    <lineage>
        <taxon>Bacteria</taxon>
        <taxon>Pseudomonadati</taxon>
        <taxon>Pseudomonadota</taxon>
        <taxon>Gammaproteobacteria</taxon>
        <taxon>Alteromonadales</taxon>
        <taxon>Pseudoalteromonadaceae</taxon>
        <taxon>Pseudoalteromonas</taxon>
    </lineage>
</organism>
<feature type="region of interest" description="Disordered" evidence="1">
    <location>
        <begin position="1080"/>
        <end position="1099"/>
    </location>
</feature>
<evidence type="ECO:0000256" key="1">
    <source>
        <dbReference type="SAM" id="MobiDB-lite"/>
    </source>
</evidence>
<dbReference type="InterPro" id="IPR013783">
    <property type="entry name" value="Ig-like_fold"/>
</dbReference>
<evidence type="ECO:0000313" key="3">
    <source>
        <dbReference type="EMBL" id="KKE82426.1"/>
    </source>
</evidence>
<feature type="region of interest" description="Disordered" evidence="1">
    <location>
        <begin position="1554"/>
        <end position="1594"/>
    </location>
</feature>
<dbReference type="Gene3D" id="2.60.40.10">
    <property type="entry name" value="Immunoglobulins"/>
    <property type="match status" value="3"/>
</dbReference>
<dbReference type="EMBL" id="AUXW01000163">
    <property type="protein sequence ID" value="KKE82426.1"/>
    <property type="molecule type" value="Genomic_DNA"/>
</dbReference>
<dbReference type="RefSeq" id="WP_046357138.1">
    <property type="nucleotide sequence ID" value="NZ_AUXW01000163.1"/>
</dbReference>